<dbReference type="GO" id="GO:0043138">
    <property type="term" value="F:3'-5' DNA helicase activity"/>
    <property type="evidence" value="ECO:0007669"/>
    <property type="project" value="UniProtKB-EC"/>
</dbReference>
<comment type="cofactor">
    <cofactor evidence="12">
        <name>Zn(2+)</name>
        <dbReference type="ChEBI" id="CHEBI:29105"/>
    </cofactor>
    <text evidence="12">Binds 2 zinc ions per subunit.</text>
</comment>
<dbReference type="GO" id="GO:0005524">
    <property type="term" value="F:ATP binding"/>
    <property type="evidence" value="ECO:0007669"/>
    <property type="project" value="UniProtKB-UniRule"/>
</dbReference>
<accession>A0A4U8YLY7</accession>
<dbReference type="NCBIfam" id="TIGR00595">
    <property type="entry name" value="priA"/>
    <property type="match status" value="1"/>
</dbReference>
<dbReference type="PANTHER" id="PTHR30580">
    <property type="entry name" value="PRIMOSOMAL PROTEIN N"/>
    <property type="match status" value="1"/>
</dbReference>
<dbReference type="Proteomes" id="UP000507962">
    <property type="component" value="Unassembled WGS sequence"/>
</dbReference>
<dbReference type="GO" id="GO:0006302">
    <property type="term" value="P:double-strand break repair"/>
    <property type="evidence" value="ECO:0007669"/>
    <property type="project" value="InterPro"/>
</dbReference>
<gene>
    <name evidence="12" type="primary">priA</name>
    <name evidence="14" type="ORF">MSL71_23290</name>
</gene>
<feature type="binding site" evidence="12">
    <location>
        <position position="520"/>
    </location>
    <ligand>
        <name>Zn(2+)</name>
        <dbReference type="ChEBI" id="CHEBI:29105"/>
        <label>2</label>
    </ligand>
</feature>
<dbReference type="CDD" id="cd17929">
    <property type="entry name" value="DEXHc_priA"/>
    <property type="match status" value="1"/>
</dbReference>
<dbReference type="GO" id="GO:0006310">
    <property type="term" value="P:DNA recombination"/>
    <property type="evidence" value="ECO:0007669"/>
    <property type="project" value="InterPro"/>
</dbReference>
<comment type="function">
    <text evidence="12">Initiates the restart of stalled replication forks, which reloads the replicative helicase on sites other than the origin of replication. Recognizes and binds to abandoned replication forks and remodels them to uncover a helicase loading site. Promotes assembly of the primosome at these replication forks.</text>
</comment>
<comment type="catalytic activity">
    <reaction evidence="12">
        <text>Couples ATP hydrolysis with the unwinding of duplex DNA by translocating in the 3'-5' direction.</text>
        <dbReference type="EC" id="5.6.2.4"/>
    </reaction>
</comment>
<evidence type="ECO:0000256" key="4">
    <source>
        <dbReference type="ARBA" id="ARBA00022741"/>
    </source>
</evidence>
<evidence type="ECO:0000313" key="14">
    <source>
        <dbReference type="EMBL" id="VFQ44680.1"/>
    </source>
</evidence>
<dbReference type="Pfam" id="PF18074">
    <property type="entry name" value="PriA_C"/>
    <property type="match status" value="1"/>
</dbReference>
<feature type="binding site" evidence="12">
    <location>
        <position position="541"/>
    </location>
    <ligand>
        <name>Zn(2+)</name>
        <dbReference type="ChEBI" id="CHEBI:29105"/>
        <label>2</label>
    </ligand>
</feature>
<dbReference type="SMART" id="SM00490">
    <property type="entry name" value="HELICc"/>
    <property type="match status" value="1"/>
</dbReference>
<evidence type="ECO:0000256" key="9">
    <source>
        <dbReference type="ARBA" id="ARBA00023125"/>
    </source>
</evidence>
<comment type="similarity">
    <text evidence="12">Belongs to the helicase family. PriA subfamily.</text>
</comment>
<dbReference type="GO" id="GO:0003677">
    <property type="term" value="F:DNA binding"/>
    <property type="evidence" value="ECO:0007669"/>
    <property type="project" value="UniProtKB-UniRule"/>
</dbReference>
<keyword evidence="5 12" id="KW-0378">Hydrolase</keyword>
<evidence type="ECO:0000256" key="3">
    <source>
        <dbReference type="ARBA" id="ARBA00022723"/>
    </source>
</evidence>
<feature type="domain" description="Helicase ATP-binding" evidence="13">
    <location>
        <begin position="282"/>
        <end position="448"/>
    </location>
</feature>
<dbReference type="GO" id="GO:1990077">
    <property type="term" value="C:primosome complex"/>
    <property type="evidence" value="ECO:0007669"/>
    <property type="project" value="UniProtKB-UniRule"/>
</dbReference>
<dbReference type="HAMAP" id="MF_00983">
    <property type="entry name" value="PriA"/>
    <property type="match status" value="1"/>
</dbReference>
<feature type="binding site" evidence="12">
    <location>
        <position position="514"/>
    </location>
    <ligand>
        <name>Zn(2+)</name>
        <dbReference type="ChEBI" id="CHEBI:29105"/>
        <label>1</label>
    </ligand>
</feature>
<feature type="binding site" evidence="12">
    <location>
        <position position="511"/>
    </location>
    <ligand>
        <name>Zn(2+)</name>
        <dbReference type="ChEBI" id="CHEBI:29105"/>
        <label>1</label>
    </ligand>
</feature>
<evidence type="ECO:0000256" key="8">
    <source>
        <dbReference type="ARBA" id="ARBA00022840"/>
    </source>
</evidence>
<dbReference type="InterPro" id="IPR005259">
    <property type="entry name" value="PriA"/>
</dbReference>
<feature type="binding site" evidence="12">
    <location>
        <position position="551"/>
    </location>
    <ligand>
        <name>Zn(2+)</name>
        <dbReference type="ChEBI" id="CHEBI:29105"/>
        <label>1</label>
    </ligand>
</feature>
<keyword evidence="8 12" id="KW-0067">ATP-binding</keyword>
<organism evidence="14 15">
    <name type="scientific">Desulfoluna butyratoxydans</name>
    <dbReference type="NCBI Taxonomy" id="231438"/>
    <lineage>
        <taxon>Bacteria</taxon>
        <taxon>Pseudomonadati</taxon>
        <taxon>Thermodesulfobacteriota</taxon>
        <taxon>Desulfobacteria</taxon>
        <taxon>Desulfobacterales</taxon>
        <taxon>Desulfolunaceae</taxon>
        <taxon>Desulfoluna</taxon>
    </lineage>
</organism>
<feature type="binding site" evidence="12">
    <location>
        <position position="523"/>
    </location>
    <ligand>
        <name>Zn(2+)</name>
        <dbReference type="ChEBI" id="CHEBI:29105"/>
        <label>2</label>
    </ligand>
</feature>
<proteinExistence type="inferred from homology"/>
<reference evidence="14 15" key="1">
    <citation type="submission" date="2019-03" db="EMBL/GenBank/DDBJ databases">
        <authorList>
            <person name="Nijsse B."/>
        </authorList>
    </citation>
    <scope>NUCLEOTIDE SEQUENCE [LARGE SCALE GENOMIC DNA]</scope>
    <source>
        <strain evidence="14">Desulfoluna butyratoxydans MSL71</strain>
    </source>
</reference>
<evidence type="ECO:0000256" key="6">
    <source>
        <dbReference type="ARBA" id="ARBA00022806"/>
    </source>
</evidence>
<dbReference type="CDD" id="cd18804">
    <property type="entry name" value="SF2_C_priA"/>
    <property type="match status" value="1"/>
</dbReference>
<dbReference type="Pfam" id="PF18319">
    <property type="entry name" value="Zn_ribbon_PriA"/>
    <property type="match status" value="1"/>
</dbReference>
<dbReference type="GO" id="GO:0006270">
    <property type="term" value="P:DNA replication initiation"/>
    <property type="evidence" value="ECO:0007669"/>
    <property type="project" value="TreeGrafter"/>
</dbReference>
<dbReference type="GO" id="GO:0016887">
    <property type="term" value="F:ATP hydrolysis activity"/>
    <property type="evidence" value="ECO:0007669"/>
    <property type="project" value="RHEA"/>
</dbReference>
<dbReference type="FunFam" id="3.40.50.300:FF:000489">
    <property type="entry name" value="Primosome assembly protein PriA"/>
    <property type="match status" value="1"/>
</dbReference>
<name>A0A4U8YLY7_9BACT</name>
<dbReference type="Pfam" id="PF00270">
    <property type="entry name" value="DEAD"/>
    <property type="match status" value="1"/>
</dbReference>
<dbReference type="Gene3D" id="3.40.50.300">
    <property type="entry name" value="P-loop containing nucleotide triphosphate hydrolases"/>
    <property type="match status" value="2"/>
</dbReference>
<keyword evidence="10 12" id="KW-0413">Isomerase</keyword>
<dbReference type="AlphaFoldDB" id="A0A4U8YLY7"/>
<dbReference type="SUPFAM" id="SSF52540">
    <property type="entry name" value="P-loop containing nucleoside triphosphate hydrolases"/>
    <property type="match status" value="2"/>
</dbReference>
<evidence type="ECO:0000256" key="10">
    <source>
        <dbReference type="ARBA" id="ARBA00023235"/>
    </source>
</evidence>
<evidence type="ECO:0000256" key="11">
    <source>
        <dbReference type="ARBA" id="ARBA00048988"/>
    </source>
</evidence>
<dbReference type="InterPro" id="IPR014001">
    <property type="entry name" value="Helicase_ATP-bd"/>
</dbReference>
<dbReference type="EC" id="5.6.2.4" evidence="12"/>
<keyword evidence="9 12" id="KW-0238">DNA-binding</keyword>
<dbReference type="InterPro" id="IPR011545">
    <property type="entry name" value="DEAD/DEAH_box_helicase_dom"/>
</dbReference>
<comment type="catalytic activity">
    <reaction evidence="11 12">
        <text>ATP + H2O = ADP + phosphate + H(+)</text>
        <dbReference type="Rhea" id="RHEA:13065"/>
        <dbReference type="ChEBI" id="CHEBI:15377"/>
        <dbReference type="ChEBI" id="CHEBI:15378"/>
        <dbReference type="ChEBI" id="CHEBI:30616"/>
        <dbReference type="ChEBI" id="CHEBI:43474"/>
        <dbReference type="ChEBI" id="CHEBI:456216"/>
        <dbReference type="EC" id="5.6.2.4"/>
    </reaction>
</comment>
<evidence type="ECO:0000313" key="15">
    <source>
        <dbReference type="Proteomes" id="UP000507962"/>
    </source>
</evidence>
<evidence type="ECO:0000256" key="7">
    <source>
        <dbReference type="ARBA" id="ARBA00022833"/>
    </source>
</evidence>
<dbReference type="Pfam" id="PF00271">
    <property type="entry name" value="Helicase_C"/>
    <property type="match status" value="1"/>
</dbReference>
<dbReference type="InterPro" id="IPR001650">
    <property type="entry name" value="Helicase_C-like"/>
</dbReference>
<dbReference type="GO" id="GO:0006269">
    <property type="term" value="P:DNA replication, synthesis of primer"/>
    <property type="evidence" value="ECO:0007669"/>
    <property type="project" value="UniProtKB-KW"/>
</dbReference>
<dbReference type="InterPro" id="IPR027417">
    <property type="entry name" value="P-loop_NTPase"/>
</dbReference>
<evidence type="ECO:0000256" key="2">
    <source>
        <dbReference type="ARBA" id="ARBA00022705"/>
    </source>
</evidence>
<dbReference type="GO" id="GO:0008270">
    <property type="term" value="F:zinc ion binding"/>
    <property type="evidence" value="ECO:0007669"/>
    <property type="project" value="UniProtKB-UniRule"/>
</dbReference>
<dbReference type="InterPro" id="IPR041236">
    <property type="entry name" value="PriA_C"/>
</dbReference>
<dbReference type="SMART" id="SM00487">
    <property type="entry name" value="DEXDc"/>
    <property type="match status" value="1"/>
</dbReference>
<dbReference type="InterPro" id="IPR040498">
    <property type="entry name" value="PriA_CRR"/>
</dbReference>
<dbReference type="InterPro" id="IPR041222">
    <property type="entry name" value="PriA_3primeBD"/>
</dbReference>
<comment type="subunit">
    <text evidence="12">Component of the replication restart primosome.</text>
</comment>
<dbReference type="PANTHER" id="PTHR30580:SF0">
    <property type="entry name" value="PRIMOSOMAL PROTEIN N"/>
    <property type="match status" value="1"/>
</dbReference>
<keyword evidence="15" id="KW-1185">Reference proteome</keyword>
<keyword evidence="7 12" id="KW-0862">Zinc</keyword>
<keyword evidence="3 12" id="KW-0479">Metal-binding</keyword>
<keyword evidence="4 12" id="KW-0547">Nucleotide-binding</keyword>
<keyword evidence="1 12" id="KW-0639">Primosome</keyword>
<dbReference type="PROSITE" id="PS51192">
    <property type="entry name" value="HELICASE_ATP_BIND_1"/>
    <property type="match status" value="1"/>
</dbReference>
<evidence type="ECO:0000256" key="12">
    <source>
        <dbReference type="HAMAP-Rule" id="MF_00983"/>
    </source>
</evidence>
<evidence type="ECO:0000256" key="1">
    <source>
        <dbReference type="ARBA" id="ARBA00022515"/>
    </source>
</evidence>
<dbReference type="RefSeq" id="WP_180140405.1">
    <property type="nucleotide sequence ID" value="NZ_CAADHO010000003.1"/>
</dbReference>
<keyword evidence="2 12" id="KW-0235">DNA replication</keyword>
<sequence length="807" mass="88606">MPDTSCYAQVTVTLPLSGPYTYIVPDHLRAHAAVGSRVLVPFGRRTVTGYITEFAPPKKKMRVKAILDTLDPCPLFTPAMVPLFRWIADYYMAPMGDVIKTALPGGLNVVDRQVATLTDSGKTAAADPACPEADKELLALLMSAPVPLKQLIDADPPVPRAQIRALEEKGWITVTRELSTARTRAKMETLAEAAFGPLPQKGVTEKRQHLLDFLRVHGATARADLNRKLPSAKSTLGPMVEMGLVHLFEDRVERSPLGEEIVPDTPPPLTDEQQEVVSTVSAQLKGGYATFLLKGVTGSGKTEVYMRLVEEALAAGKTAVVLVPEIALIAQTDRRFKSRFGDRIAVLHSGLSDGERYDQWVKIAEKRVSVVIGARSAIFAPLTDIGLIVVDEEHDGSYKQESGLRYNARDLAAVRARMEGAVVLLGSATPSIQSAWNATTGKFKEVLLTKRVNKKPMPEIEVVDLKKYKDLPGIHTFLTPRLVEAMTQTLDRNEQVLLFLNRRGFSGAPICAHCGEPLKCRHCDVSMTFHKGVNAFRCHICGYFEPAKTHCRICNGNKIKLLGSGTEKVEEAVKDIFPHKTVARMDQDTTARRGSLLKILKGVREKQVDIVVGTQMIAKGHDFPDITLVGVICADTALNLPDFRAGERTFQLLAQVAGRAGRGDKPGRVILQTYVPDHFTIGCAVDHDADAFYTHETGFRRALAYPPFTRIILIRIADKNSQRSRAAAQKLSGLLWDRRPDTGVAIMGPAEAPLTRAMNRYRWQILLKGESPSVMKKMAADALEAFRREGGFSNVSVTIDVDPYALG</sequence>
<keyword evidence="6 12" id="KW-0347">Helicase</keyword>
<dbReference type="EMBL" id="CAADHO010000003">
    <property type="protein sequence ID" value="VFQ44680.1"/>
    <property type="molecule type" value="Genomic_DNA"/>
</dbReference>
<evidence type="ECO:0000259" key="13">
    <source>
        <dbReference type="PROSITE" id="PS51192"/>
    </source>
</evidence>
<evidence type="ECO:0000256" key="5">
    <source>
        <dbReference type="ARBA" id="ARBA00022801"/>
    </source>
</evidence>
<dbReference type="Pfam" id="PF17764">
    <property type="entry name" value="PriA_3primeBD"/>
    <property type="match status" value="1"/>
</dbReference>
<dbReference type="InterPro" id="IPR042115">
    <property type="entry name" value="PriA_3primeBD_sf"/>
</dbReference>
<protein>
    <recommendedName>
        <fullName evidence="12">Replication restart protein PriA</fullName>
    </recommendedName>
    <alternativeName>
        <fullName evidence="12">ATP-dependent DNA helicase PriA</fullName>
        <ecNumber evidence="12">5.6.2.4</ecNumber>
    </alternativeName>
    <alternativeName>
        <fullName evidence="12">DNA 3'-5' helicase PriA</fullName>
    </alternativeName>
</protein>
<dbReference type="Gene3D" id="3.40.1440.60">
    <property type="entry name" value="PriA, 3(prime) DNA-binding domain"/>
    <property type="match status" value="1"/>
</dbReference>
<feature type="binding site" evidence="12">
    <location>
        <position position="554"/>
    </location>
    <ligand>
        <name>Zn(2+)</name>
        <dbReference type="ChEBI" id="CHEBI:29105"/>
        <label>1</label>
    </ligand>
</feature>
<feature type="binding site" evidence="12">
    <location>
        <position position="538"/>
    </location>
    <ligand>
        <name>Zn(2+)</name>
        <dbReference type="ChEBI" id="CHEBI:29105"/>
        <label>2</label>
    </ligand>
</feature>
<dbReference type="FunFam" id="3.40.1440.60:FF:000001">
    <property type="entry name" value="Primosomal protein N"/>
    <property type="match status" value="1"/>
</dbReference>